<dbReference type="GO" id="GO:0004674">
    <property type="term" value="F:protein serine/threonine kinase activity"/>
    <property type="evidence" value="ECO:0007669"/>
    <property type="project" value="UniProtKB-KW"/>
</dbReference>
<protein>
    <recommendedName>
        <fullName evidence="7">Alpha-type protein kinase domain-containing protein</fullName>
    </recommendedName>
</protein>
<feature type="domain" description="Alpha-type protein kinase" evidence="7">
    <location>
        <begin position="1"/>
        <end position="140"/>
    </location>
</feature>
<feature type="compositionally biased region" description="Basic and acidic residues" evidence="6">
    <location>
        <begin position="174"/>
        <end position="192"/>
    </location>
</feature>
<feature type="region of interest" description="Disordered" evidence="6">
    <location>
        <begin position="174"/>
        <end position="361"/>
    </location>
</feature>
<feature type="region of interest" description="Disordered" evidence="6">
    <location>
        <begin position="398"/>
        <end position="418"/>
    </location>
</feature>
<sequence>MDKVSKANNWYANRSGLRGLGRSEWISVEEFIPGRMYRYCPWRDEHTQDHKHSDDLQTFSHFTYKHSCGSLVACDFQGVCDTSSTSSPAHYTFTDSIIHSSAQLYGTFDQGELGITEFFKRHKCTDICRDWPRPTPLTPPPSFDQACALQLQLTPPPAFENVVFSSHPVGYSETGDRCEASGGEDHHSEGLSRRRRHASAHSARPGRQVQTQSGSLHVSGYPTRRRSIGSAHKNNSNNSDNNNNDNNTLGAPKECIPTSPQIAPPPPYSSVCGPDLRRRSRTFSGLSEADDPNRVTCADNQWNSASSSQSRDHLTLTTSLSDPMCVLAGPRPRSAPDRRDRQASGDSASHVTSVEDGAAMSALRRRRLDSQRATGAGSQGSQESDMVAFYLGDLEADLPPLRVTPSAPPSEDSCLTGS</sequence>
<evidence type="ECO:0000256" key="3">
    <source>
        <dbReference type="ARBA" id="ARBA00022741"/>
    </source>
</evidence>
<dbReference type="PANTHER" id="PTHR45992">
    <property type="entry name" value="EUKARYOTIC ELONGATION FACTOR 2 KINASE-RELATED"/>
    <property type="match status" value="1"/>
</dbReference>
<evidence type="ECO:0000256" key="6">
    <source>
        <dbReference type="SAM" id="MobiDB-lite"/>
    </source>
</evidence>
<dbReference type="InterPro" id="IPR011009">
    <property type="entry name" value="Kinase-like_dom_sf"/>
</dbReference>
<feature type="compositionally biased region" description="Basic and acidic residues" evidence="6">
    <location>
        <begin position="334"/>
        <end position="343"/>
    </location>
</feature>
<dbReference type="PROSITE" id="PS51158">
    <property type="entry name" value="ALPHA_KINASE"/>
    <property type="match status" value="1"/>
</dbReference>
<evidence type="ECO:0000256" key="1">
    <source>
        <dbReference type="ARBA" id="ARBA00022527"/>
    </source>
</evidence>
<dbReference type="Proteomes" id="UP000271974">
    <property type="component" value="Unassembled WGS sequence"/>
</dbReference>
<accession>A0A3S0ZHQ9</accession>
<dbReference type="GO" id="GO:0005524">
    <property type="term" value="F:ATP binding"/>
    <property type="evidence" value="ECO:0007669"/>
    <property type="project" value="UniProtKB-KW"/>
</dbReference>
<name>A0A3S0ZHQ9_ELYCH</name>
<proteinExistence type="predicted"/>
<reference evidence="8 9" key="1">
    <citation type="submission" date="2019-01" db="EMBL/GenBank/DDBJ databases">
        <title>A draft genome assembly of the solar-powered sea slug Elysia chlorotica.</title>
        <authorList>
            <person name="Cai H."/>
            <person name="Li Q."/>
            <person name="Fang X."/>
            <person name="Li J."/>
            <person name="Curtis N.E."/>
            <person name="Altenburger A."/>
            <person name="Shibata T."/>
            <person name="Feng M."/>
            <person name="Maeda T."/>
            <person name="Schwartz J.A."/>
            <person name="Shigenobu S."/>
            <person name="Lundholm N."/>
            <person name="Nishiyama T."/>
            <person name="Yang H."/>
            <person name="Hasebe M."/>
            <person name="Li S."/>
            <person name="Pierce S.K."/>
            <person name="Wang J."/>
        </authorList>
    </citation>
    <scope>NUCLEOTIDE SEQUENCE [LARGE SCALE GENOMIC DNA]</scope>
    <source>
        <strain evidence="8">EC2010</strain>
        <tissue evidence="8">Whole organism of an adult</tissue>
    </source>
</reference>
<evidence type="ECO:0000256" key="5">
    <source>
        <dbReference type="ARBA" id="ARBA00022840"/>
    </source>
</evidence>
<dbReference type="PANTHER" id="PTHR45992:SF2">
    <property type="entry name" value="EUKARYOTIC ELONGATION FACTOR 2 KINASE"/>
    <property type="match status" value="1"/>
</dbReference>
<dbReference type="OrthoDB" id="301415at2759"/>
<keyword evidence="1" id="KW-0723">Serine/threonine-protein kinase</keyword>
<keyword evidence="4" id="KW-0418">Kinase</keyword>
<keyword evidence="3" id="KW-0547">Nucleotide-binding</keyword>
<evidence type="ECO:0000259" key="7">
    <source>
        <dbReference type="PROSITE" id="PS51158"/>
    </source>
</evidence>
<dbReference type="GO" id="GO:1903013">
    <property type="term" value="P:response to differentiation-inducing factor 1"/>
    <property type="evidence" value="ECO:0007669"/>
    <property type="project" value="TreeGrafter"/>
</dbReference>
<keyword evidence="5" id="KW-0067">ATP-binding</keyword>
<evidence type="ECO:0000313" key="8">
    <source>
        <dbReference type="EMBL" id="RUS75141.1"/>
    </source>
</evidence>
<feature type="compositionally biased region" description="Low complexity" evidence="6">
    <location>
        <begin position="234"/>
        <end position="247"/>
    </location>
</feature>
<dbReference type="SUPFAM" id="SSF56112">
    <property type="entry name" value="Protein kinase-like (PK-like)"/>
    <property type="match status" value="1"/>
</dbReference>
<keyword evidence="2" id="KW-0808">Transferase</keyword>
<gene>
    <name evidence="8" type="ORF">EGW08_017104</name>
</gene>
<evidence type="ECO:0000313" key="9">
    <source>
        <dbReference type="Proteomes" id="UP000271974"/>
    </source>
</evidence>
<feature type="compositionally biased region" description="Polar residues" evidence="6">
    <location>
        <begin position="298"/>
        <end position="321"/>
    </location>
</feature>
<dbReference type="AlphaFoldDB" id="A0A3S0ZHQ9"/>
<dbReference type="InterPro" id="IPR051852">
    <property type="entry name" value="Alpha-type_PK"/>
</dbReference>
<dbReference type="GO" id="GO:0031037">
    <property type="term" value="P:myosin II filament disassembly"/>
    <property type="evidence" value="ECO:0007669"/>
    <property type="project" value="TreeGrafter"/>
</dbReference>
<dbReference type="Pfam" id="PF02816">
    <property type="entry name" value="Alpha_kinase"/>
    <property type="match status" value="1"/>
</dbReference>
<dbReference type="EMBL" id="RQTK01000768">
    <property type="protein sequence ID" value="RUS75141.1"/>
    <property type="molecule type" value="Genomic_DNA"/>
</dbReference>
<evidence type="ECO:0000256" key="2">
    <source>
        <dbReference type="ARBA" id="ARBA00022679"/>
    </source>
</evidence>
<keyword evidence="9" id="KW-1185">Reference proteome</keyword>
<comment type="caution">
    <text evidence="8">The sequence shown here is derived from an EMBL/GenBank/DDBJ whole genome shotgun (WGS) entry which is preliminary data.</text>
</comment>
<dbReference type="InterPro" id="IPR004166">
    <property type="entry name" value="a-kinase_dom"/>
</dbReference>
<organism evidence="8 9">
    <name type="scientific">Elysia chlorotica</name>
    <name type="common">Eastern emerald elysia</name>
    <name type="synonym">Sea slug</name>
    <dbReference type="NCBI Taxonomy" id="188477"/>
    <lineage>
        <taxon>Eukaryota</taxon>
        <taxon>Metazoa</taxon>
        <taxon>Spiralia</taxon>
        <taxon>Lophotrochozoa</taxon>
        <taxon>Mollusca</taxon>
        <taxon>Gastropoda</taxon>
        <taxon>Heterobranchia</taxon>
        <taxon>Euthyneura</taxon>
        <taxon>Panpulmonata</taxon>
        <taxon>Sacoglossa</taxon>
        <taxon>Placobranchoidea</taxon>
        <taxon>Plakobranchidae</taxon>
        <taxon>Elysia</taxon>
    </lineage>
</organism>
<evidence type="ECO:0000256" key="4">
    <source>
        <dbReference type="ARBA" id="ARBA00022777"/>
    </source>
</evidence>
<dbReference type="Gene3D" id="3.20.200.10">
    <property type="entry name" value="MHCK/EF2 kinase"/>
    <property type="match status" value="1"/>
</dbReference>